<dbReference type="AlphaFoldDB" id="A0A212LWT5"/>
<name>A0A212LWT5_9FIRM</name>
<reference evidence="2" key="1">
    <citation type="submission" date="2016-08" db="EMBL/GenBank/DDBJ databases">
        <authorList>
            <person name="Seilhamer J.J."/>
        </authorList>
    </citation>
    <scope>NUCLEOTIDE SEQUENCE</scope>
    <source>
        <strain evidence="2">86</strain>
    </source>
</reference>
<proteinExistence type="predicted"/>
<evidence type="ECO:0000313" key="2">
    <source>
        <dbReference type="EMBL" id="SCM81971.1"/>
    </source>
</evidence>
<dbReference type="RefSeq" id="WP_075752526.1">
    <property type="nucleotide sequence ID" value="NZ_LT608335.1"/>
</dbReference>
<gene>
    <name evidence="2" type="ORF">KL86SPO_40456</name>
</gene>
<feature type="region of interest" description="Disordered" evidence="1">
    <location>
        <begin position="181"/>
        <end position="201"/>
    </location>
</feature>
<dbReference type="EMBL" id="FMJE01000004">
    <property type="protein sequence ID" value="SCM81971.1"/>
    <property type="molecule type" value="Genomic_DNA"/>
</dbReference>
<sequence>MAKYKVSYKVLSKEAEELKAVAKLLDGYAQQVSQIQGRLGQTETLAAVRSNLQKLSAQLGESRAVLSTAGQILAKSVGSYTAAETRQVKKVDNLKAHNRDFYKNPVVVASVGGAAAVPPTAGVTINATTVNYTAAPEPAAAPAVNSAAAGPGTGSADMAGAGGLGAMAGAGAAMGALRLKKQREEEAAEKTGVPAADTPEAQLEKALERMRLLEKQGSRGT</sequence>
<accession>A0A212LWT5</accession>
<organism evidence="2">
    <name type="scientific">uncultured Sporomusa sp</name>
    <dbReference type="NCBI Taxonomy" id="307249"/>
    <lineage>
        <taxon>Bacteria</taxon>
        <taxon>Bacillati</taxon>
        <taxon>Bacillota</taxon>
        <taxon>Negativicutes</taxon>
        <taxon>Selenomonadales</taxon>
        <taxon>Sporomusaceae</taxon>
        <taxon>Sporomusa</taxon>
        <taxon>environmental samples</taxon>
    </lineage>
</organism>
<evidence type="ECO:0000256" key="1">
    <source>
        <dbReference type="SAM" id="MobiDB-lite"/>
    </source>
</evidence>
<protein>
    <submittedName>
        <fullName evidence="2">Uncharacterized protein</fullName>
    </submittedName>
</protein>